<dbReference type="Gene3D" id="1.10.510.10">
    <property type="entry name" value="Transferase(Phosphotransferase) domain 1"/>
    <property type="match status" value="1"/>
</dbReference>
<evidence type="ECO:0000256" key="1">
    <source>
        <dbReference type="ARBA" id="ARBA00022527"/>
    </source>
</evidence>
<proteinExistence type="predicted"/>
<organism evidence="7 8">
    <name type="scientific">Eruca vesicaria subsp. sativa</name>
    <name type="common">Garden rocket</name>
    <name type="synonym">Eruca sativa</name>
    <dbReference type="NCBI Taxonomy" id="29727"/>
    <lineage>
        <taxon>Eukaryota</taxon>
        <taxon>Viridiplantae</taxon>
        <taxon>Streptophyta</taxon>
        <taxon>Embryophyta</taxon>
        <taxon>Tracheophyta</taxon>
        <taxon>Spermatophyta</taxon>
        <taxon>Magnoliopsida</taxon>
        <taxon>eudicotyledons</taxon>
        <taxon>Gunneridae</taxon>
        <taxon>Pentapetalae</taxon>
        <taxon>rosids</taxon>
        <taxon>malvids</taxon>
        <taxon>Brassicales</taxon>
        <taxon>Brassicaceae</taxon>
        <taxon>Brassiceae</taxon>
        <taxon>Eruca</taxon>
    </lineage>
</organism>
<dbReference type="AlphaFoldDB" id="A0ABC8IMP5"/>
<keyword evidence="8" id="KW-1185">Reference proteome</keyword>
<evidence type="ECO:0000256" key="3">
    <source>
        <dbReference type="ARBA" id="ARBA00022741"/>
    </source>
</evidence>
<dbReference type="PROSITE" id="PS50011">
    <property type="entry name" value="PROTEIN_KINASE_DOM"/>
    <property type="match status" value="1"/>
</dbReference>
<dbReference type="InterPro" id="IPR008271">
    <property type="entry name" value="Ser/Thr_kinase_AS"/>
</dbReference>
<keyword evidence="3" id="KW-0547">Nucleotide-binding</keyword>
<dbReference type="InterPro" id="IPR011009">
    <property type="entry name" value="Kinase-like_dom_sf"/>
</dbReference>
<feature type="domain" description="Protein kinase" evidence="6">
    <location>
        <begin position="1"/>
        <end position="104"/>
    </location>
</feature>
<evidence type="ECO:0000256" key="5">
    <source>
        <dbReference type="ARBA" id="ARBA00022840"/>
    </source>
</evidence>
<gene>
    <name evidence="7" type="ORF">ERUC_LOCUS481</name>
</gene>
<evidence type="ECO:0000313" key="7">
    <source>
        <dbReference type="EMBL" id="CAH8282645.1"/>
    </source>
</evidence>
<reference evidence="7 8" key="1">
    <citation type="submission" date="2022-03" db="EMBL/GenBank/DDBJ databases">
        <authorList>
            <person name="Macdonald S."/>
            <person name="Ahmed S."/>
            <person name="Newling K."/>
        </authorList>
    </citation>
    <scope>NUCLEOTIDE SEQUENCE [LARGE SCALE GENOMIC DNA]</scope>
</reference>
<comment type="caution">
    <text evidence="7">The sequence shown here is derived from an EMBL/GenBank/DDBJ whole genome shotgun (WGS) entry which is preliminary data.</text>
</comment>
<dbReference type="Pfam" id="PF00069">
    <property type="entry name" value="Pkinase"/>
    <property type="match status" value="1"/>
</dbReference>
<evidence type="ECO:0000313" key="8">
    <source>
        <dbReference type="Proteomes" id="UP001642260"/>
    </source>
</evidence>
<dbReference type="PANTHER" id="PTHR24058:SF103">
    <property type="entry name" value="SERINE_THREONINE-PROTEIN KINASE PRP4 HOMOLOG"/>
    <property type="match status" value="1"/>
</dbReference>
<evidence type="ECO:0000256" key="4">
    <source>
        <dbReference type="ARBA" id="ARBA00022777"/>
    </source>
</evidence>
<accession>A0ABC8IMP5</accession>
<dbReference type="PANTHER" id="PTHR24058">
    <property type="entry name" value="DUAL SPECIFICITY PROTEIN KINASE"/>
    <property type="match status" value="1"/>
</dbReference>
<keyword evidence="4" id="KW-0418">Kinase</keyword>
<dbReference type="Proteomes" id="UP001642260">
    <property type="component" value="Unassembled WGS sequence"/>
</dbReference>
<dbReference type="GO" id="GO:0004674">
    <property type="term" value="F:protein serine/threonine kinase activity"/>
    <property type="evidence" value="ECO:0007669"/>
    <property type="project" value="UniProtKB-KW"/>
</dbReference>
<evidence type="ECO:0000256" key="2">
    <source>
        <dbReference type="ARBA" id="ARBA00022679"/>
    </source>
</evidence>
<evidence type="ECO:0000259" key="6">
    <source>
        <dbReference type="PROSITE" id="PS50011"/>
    </source>
</evidence>
<dbReference type="GO" id="GO:0005524">
    <property type="term" value="F:ATP binding"/>
    <property type="evidence" value="ECO:0007669"/>
    <property type="project" value="UniProtKB-KW"/>
</dbReference>
<dbReference type="InterPro" id="IPR050494">
    <property type="entry name" value="Ser_Thr_dual-spec_kinase"/>
</dbReference>
<keyword evidence="2" id="KW-0808">Transferase</keyword>
<name>A0ABC8IMP5_ERUVS</name>
<protein>
    <recommendedName>
        <fullName evidence="6">Protein kinase domain-containing protein</fullName>
    </recommendedName>
</protein>
<keyword evidence="1" id="KW-0723">Serine/threonine-protein kinase</keyword>
<dbReference type="EMBL" id="CAKOAT010000004">
    <property type="protein sequence ID" value="CAH8282645.1"/>
    <property type="molecule type" value="Genomic_DNA"/>
</dbReference>
<keyword evidence="5" id="KW-0067">ATP-binding</keyword>
<dbReference type="PROSITE" id="PS00108">
    <property type="entry name" value="PROTEIN_KINASE_ST"/>
    <property type="match status" value="1"/>
</dbReference>
<sequence>MNLREVLKKSGRNIGIKLPAVRSYSKQLFIALKHLKSCGVLHCDIKPDNMLVNENKYVLKLYDFGNAVFAGKNEVTPYLISRFYRSPEIILGLAYDHPLDIWSV</sequence>
<dbReference type="InterPro" id="IPR000719">
    <property type="entry name" value="Prot_kinase_dom"/>
</dbReference>
<dbReference type="SUPFAM" id="SSF56112">
    <property type="entry name" value="Protein kinase-like (PK-like)"/>
    <property type="match status" value="1"/>
</dbReference>